<dbReference type="NCBIfam" id="NF001220">
    <property type="entry name" value="PRK00194.1"/>
    <property type="match status" value="1"/>
</dbReference>
<dbReference type="SUPFAM" id="SSF55021">
    <property type="entry name" value="ACT-like"/>
    <property type="match status" value="1"/>
</dbReference>
<dbReference type="Gene3D" id="3.30.70.260">
    <property type="match status" value="1"/>
</dbReference>
<proteinExistence type="inferred from homology"/>
<evidence type="ECO:0000313" key="3">
    <source>
        <dbReference type="EMBL" id="EFG82385.1"/>
    </source>
</evidence>
<dbReference type="EMBL" id="ADNS01000002">
    <property type="protein sequence ID" value="EFG82385.1"/>
    <property type="molecule type" value="Genomic_DNA"/>
</dbReference>
<dbReference type="InterPro" id="IPR002912">
    <property type="entry name" value="ACT_dom"/>
</dbReference>
<evidence type="ECO:0000259" key="2">
    <source>
        <dbReference type="PROSITE" id="PS51671"/>
    </source>
</evidence>
<dbReference type="HAMAP" id="MF_01054">
    <property type="entry name" value="UPF0237"/>
    <property type="match status" value="1"/>
</dbReference>
<feature type="domain" description="ACT" evidence="2">
    <location>
        <begin position="7"/>
        <end position="85"/>
    </location>
</feature>
<sequence>MLFMIAIMTVTGADRTGIIAQVTTALAELNVNIVDVSQTLMSGYFTMILRVEILDSEVSIQKIQDHMKPVEEKTQQVIRIQSEDLFTAMNEI</sequence>
<comment type="caution">
    <text evidence="3">The sequence shown here is derived from an EMBL/GenBank/DDBJ whole genome shotgun (WGS) entry which is preliminary data.</text>
</comment>
<organism evidence="3 4">
    <name type="scientific">Corynebacterium ammoniagenes DSM 20306</name>
    <dbReference type="NCBI Taxonomy" id="649754"/>
    <lineage>
        <taxon>Bacteria</taxon>
        <taxon>Bacillati</taxon>
        <taxon>Actinomycetota</taxon>
        <taxon>Actinomycetes</taxon>
        <taxon>Mycobacteriales</taxon>
        <taxon>Corynebacteriaceae</taxon>
        <taxon>Corynebacterium</taxon>
    </lineage>
</organism>
<dbReference type="Proteomes" id="UP000006015">
    <property type="component" value="Unassembled WGS sequence"/>
</dbReference>
<dbReference type="InterPro" id="IPR022986">
    <property type="entry name" value="UPF0237_ACT"/>
</dbReference>
<dbReference type="PANTHER" id="PTHR34875:SF6">
    <property type="entry name" value="UPF0237 PROTEIN MJ1558"/>
    <property type="match status" value="1"/>
</dbReference>
<reference evidence="3 4" key="1">
    <citation type="submission" date="2010-04" db="EMBL/GenBank/DDBJ databases">
        <authorList>
            <person name="Weinstock G."/>
            <person name="Sodergren E."/>
            <person name="Clifton S."/>
            <person name="Fulton L."/>
            <person name="Fulton B."/>
            <person name="Courtney L."/>
            <person name="Fronick C."/>
            <person name="Harrison M."/>
            <person name="Strong C."/>
            <person name="Farmer C."/>
            <person name="Delahaunty K."/>
            <person name="Markovic C."/>
            <person name="Hall O."/>
            <person name="Minx P."/>
            <person name="Tomlinson C."/>
            <person name="Mitreva M."/>
            <person name="Hou S."/>
            <person name="Wollam A."/>
            <person name="Pepin K.H."/>
            <person name="Johnson M."/>
            <person name="Bhonagiri V."/>
            <person name="Zhang X."/>
            <person name="Suruliraj S."/>
            <person name="Warren W."/>
            <person name="Chinwalla A."/>
            <person name="Mardis E.R."/>
            <person name="Wilson R.K."/>
        </authorList>
    </citation>
    <scope>NUCLEOTIDE SEQUENCE [LARGE SCALE GENOMIC DNA]</scope>
    <source>
        <strain evidence="3 4">DSM 20306</strain>
    </source>
</reference>
<dbReference type="PANTHER" id="PTHR34875">
    <property type="entry name" value="UPF0237 PROTEIN MJ1558"/>
    <property type="match status" value="1"/>
</dbReference>
<dbReference type="Pfam" id="PF13740">
    <property type="entry name" value="ACT_6"/>
    <property type="match status" value="1"/>
</dbReference>
<dbReference type="InterPro" id="IPR045865">
    <property type="entry name" value="ACT-like_dom_sf"/>
</dbReference>
<dbReference type="InterPro" id="IPR050990">
    <property type="entry name" value="UPF0237/GcvR_regulator"/>
</dbReference>
<evidence type="ECO:0000313" key="4">
    <source>
        <dbReference type="Proteomes" id="UP000006015"/>
    </source>
</evidence>
<evidence type="ECO:0000256" key="1">
    <source>
        <dbReference type="HAMAP-Rule" id="MF_01054"/>
    </source>
</evidence>
<dbReference type="PROSITE" id="PS51671">
    <property type="entry name" value="ACT"/>
    <property type="match status" value="1"/>
</dbReference>
<protein>
    <recommendedName>
        <fullName evidence="1">UPF0237 protein HMPREF0281_00416</fullName>
    </recommendedName>
</protein>
<comment type="similarity">
    <text evidence="1">Belongs to the UPF0237 family.</text>
</comment>
<keyword evidence="4" id="KW-1185">Reference proteome</keyword>
<name>A0ABN0AHQ1_CORAM</name>
<gene>
    <name evidence="3" type="ORF">HMPREF0281_00416</name>
</gene>
<accession>A0ABN0AHQ1</accession>